<feature type="compositionally biased region" description="Low complexity" evidence="9">
    <location>
        <begin position="180"/>
        <end position="190"/>
    </location>
</feature>
<dbReference type="NCBIfam" id="TIGR02532">
    <property type="entry name" value="IV_pilin_GFxxxE"/>
    <property type="match status" value="1"/>
</dbReference>
<feature type="region of interest" description="Disordered" evidence="9">
    <location>
        <begin position="141"/>
        <end position="191"/>
    </location>
</feature>
<keyword evidence="12" id="KW-1185">Reference proteome</keyword>
<dbReference type="PANTHER" id="PTHR38779">
    <property type="entry name" value="TYPE II SECRETION SYSTEM PROTEIN I-RELATED"/>
    <property type="match status" value="1"/>
</dbReference>
<feature type="compositionally biased region" description="Gly residues" evidence="9">
    <location>
        <begin position="150"/>
        <end position="179"/>
    </location>
</feature>
<dbReference type="AlphaFoldDB" id="A0A1Y6B672"/>
<dbReference type="GO" id="GO:0005886">
    <property type="term" value="C:plasma membrane"/>
    <property type="evidence" value="ECO:0007669"/>
    <property type="project" value="UniProtKB-SubCell"/>
</dbReference>
<dbReference type="STRING" id="1123014.SAMN02745746_00234"/>
<name>A0A1Y6B672_9NEIS</name>
<protein>
    <submittedName>
        <fullName evidence="11">Prepilin-type N-terminal cleavage/methylation domain-containing protein</fullName>
    </submittedName>
</protein>
<evidence type="ECO:0000313" key="12">
    <source>
        <dbReference type="Proteomes" id="UP000192920"/>
    </source>
</evidence>
<evidence type="ECO:0000256" key="7">
    <source>
        <dbReference type="ARBA" id="ARBA00022989"/>
    </source>
</evidence>
<dbReference type="GO" id="GO:0015627">
    <property type="term" value="C:type II protein secretion system complex"/>
    <property type="evidence" value="ECO:0007669"/>
    <property type="project" value="InterPro"/>
</dbReference>
<proteinExistence type="inferred from homology"/>
<evidence type="ECO:0000256" key="1">
    <source>
        <dbReference type="ARBA" id="ARBA00004377"/>
    </source>
</evidence>
<comment type="similarity">
    <text evidence="2">Belongs to the GSP I family.</text>
</comment>
<keyword evidence="5" id="KW-0997">Cell inner membrane</keyword>
<comment type="subcellular location">
    <subcellularLocation>
        <location evidence="1">Cell inner membrane</location>
        <topology evidence="1">Single-pass membrane protein</topology>
    </subcellularLocation>
</comment>
<keyword evidence="7 10" id="KW-1133">Transmembrane helix</keyword>
<evidence type="ECO:0000313" key="11">
    <source>
        <dbReference type="EMBL" id="SME94233.1"/>
    </source>
</evidence>
<evidence type="ECO:0000256" key="2">
    <source>
        <dbReference type="ARBA" id="ARBA00008358"/>
    </source>
</evidence>
<evidence type="ECO:0000256" key="5">
    <source>
        <dbReference type="ARBA" id="ARBA00022519"/>
    </source>
</evidence>
<dbReference type="RefSeq" id="WP_159453010.1">
    <property type="nucleotide sequence ID" value="NZ_FXAG01000001.1"/>
</dbReference>
<keyword evidence="4" id="KW-0488">Methylation</keyword>
<evidence type="ECO:0000256" key="3">
    <source>
        <dbReference type="ARBA" id="ARBA00022475"/>
    </source>
</evidence>
<keyword evidence="3" id="KW-1003">Cell membrane</keyword>
<dbReference type="Proteomes" id="UP000192920">
    <property type="component" value="Unassembled WGS sequence"/>
</dbReference>
<evidence type="ECO:0000256" key="8">
    <source>
        <dbReference type="ARBA" id="ARBA00023136"/>
    </source>
</evidence>
<evidence type="ECO:0000256" key="10">
    <source>
        <dbReference type="SAM" id="Phobius"/>
    </source>
</evidence>
<gene>
    <name evidence="11" type="ORF">SAMN02745746_00234</name>
</gene>
<keyword evidence="8 10" id="KW-0472">Membrane</keyword>
<evidence type="ECO:0000256" key="9">
    <source>
        <dbReference type="SAM" id="MobiDB-lite"/>
    </source>
</evidence>
<keyword evidence="6 10" id="KW-0812">Transmembrane</keyword>
<accession>A0A1Y6B672</accession>
<reference evidence="12" key="1">
    <citation type="submission" date="2017-04" db="EMBL/GenBank/DDBJ databases">
        <authorList>
            <person name="Varghese N."/>
            <person name="Submissions S."/>
        </authorList>
    </citation>
    <scope>NUCLEOTIDE SEQUENCE [LARGE SCALE GENOMIC DNA]</scope>
    <source>
        <strain evidence="12">DSM 22618</strain>
    </source>
</reference>
<dbReference type="PANTHER" id="PTHR38779:SF2">
    <property type="entry name" value="TYPE II SECRETION SYSTEM PROTEIN I-RELATED"/>
    <property type="match status" value="1"/>
</dbReference>
<dbReference type="InterPro" id="IPR010052">
    <property type="entry name" value="T2SS_protein-GspI"/>
</dbReference>
<dbReference type="GO" id="GO:0015628">
    <property type="term" value="P:protein secretion by the type II secretion system"/>
    <property type="evidence" value="ECO:0007669"/>
    <property type="project" value="InterPro"/>
</dbReference>
<evidence type="ECO:0000256" key="6">
    <source>
        <dbReference type="ARBA" id="ARBA00022692"/>
    </source>
</evidence>
<dbReference type="InterPro" id="IPR012902">
    <property type="entry name" value="N_methyl_site"/>
</dbReference>
<sequence length="263" mass="26325">MQHAPSPRQRGFSILEVLITLVVLAGGLLAIGGLYGKIMNGSAAAKERSEAVVLAEKKLEELRYALYSSIASGSDSVNAATGSGSSANFSRSWSVASSTSPAYKTVTVTVSWTDSRNQSQSAVLTSRISGIDPKRSGELIATVGSNSSGTGNGTGSGSGTGSNTGSDSGPGTGSDGDTGSGTDTGTDTPPVVCTTTLTISTQSANGTVGTDTSGASCSGAKKSWTCTATLAYGTPIIITYTQNKSSSSWGTTATCTAQTYSSF</sequence>
<dbReference type="EMBL" id="FXAG01000001">
    <property type="protein sequence ID" value="SME94233.1"/>
    <property type="molecule type" value="Genomic_DNA"/>
</dbReference>
<evidence type="ECO:0000256" key="4">
    <source>
        <dbReference type="ARBA" id="ARBA00022481"/>
    </source>
</evidence>
<feature type="transmembrane region" description="Helical" evidence="10">
    <location>
        <begin position="12"/>
        <end position="35"/>
    </location>
</feature>
<organism evidence="11 12">
    <name type="scientific">Pseudogulbenkiania subflava DSM 22618</name>
    <dbReference type="NCBI Taxonomy" id="1123014"/>
    <lineage>
        <taxon>Bacteria</taxon>
        <taxon>Pseudomonadati</taxon>
        <taxon>Pseudomonadota</taxon>
        <taxon>Betaproteobacteria</taxon>
        <taxon>Neisseriales</taxon>
        <taxon>Chromobacteriaceae</taxon>
        <taxon>Pseudogulbenkiania</taxon>
    </lineage>
</organism>
<dbReference type="Pfam" id="PF07963">
    <property type="entry name" value="N_methyl"/>
    <property type="match status" value="1"/>
</dbReference>